<proteinExistence type="predicted"/>
<dbReference type="EMBL" id="BNAH01000018">
    <property type="protein sequence ID" value="GHF01976.1"/>
    <property type="molecule type" value="Genomic_DNA"/>
</dbReference>
<evidence type="ECO:0000313" key="2">
    <source>
        <dbReference type="Proteomes" id="UP000626370"/>
    </source>
</evidence>
<sequence length="91" mass="10565">MFKIIEKDWYKRRSPSGEDISPVHVAIPDYQEIHNHICNMVVSYSDGSTKALIARVLFNEFNNQWIVDGMEVVVKVFKEAQENYQSDEQTG</sequence>
<reference evidence="2" key="1">
    <citation type="journal article" date="2019" name="Int. J. Syst. Evol. Microbiol.">
        <title>The Global Catalogue of Microorganisms (GCM) 10K type strain sequencing project: providing services to taxonomists for standard genome sequencing and annotation.</title>
        <authorList>
            <consortium name="The Broad Institute Genomics Platform"/>
            <consortium name="The Broad Institute Genome Sequencing Center for Infectious Disease"/>
            <person name="Wu L."/>
            <person name="Ma J."/>
        </authorList>
    </citation>
    <scope>NUCLEOTIDE SEQUENCE [LARGE SCALE GENOMIC DNA]</scope>
    <source>
        <strain evidence="2">CGMCC 1.15922</strain>
    </source>
</reference>
<keyword evidence="2" id="KW-1185">Reference proteome</keyword>
<organism evidence="1 2">
    <name type="scientific">Thalassotalea profundi</name>
    <dbReference type="NCBI Taxonomy" id="2036687"/>
    <lineage>
        <taxon>Bacteria</taxon>
        <taxon>Pseudomonadati</taxon>
        <taxon>Pseudomonadota</taxon>
        <taxon>Gammaproteobacteria</taxon>
        <taxon>Alteromonadales</taxon>
        <taxon>Colwelliaceae</taxon>
        <taxon>Thalassotalea</taxon>
    </lineage>
</organism>
<name>A0ABQ3J7V6_9GAMM</name>
<dbReference type="RefSeq" id="WP_189379486.1">
    <property type="nucleotide sequence ID" value="NZ_BNAH01000018.1"/>
</dbReference>
<gene>
    <name evidence="1" type="ORF">GCM10011501_34230</name>
</gene>
<dbReference type="Proteomes" id="UP000626370">
    <property type="component" value="Unassembled WGS sequence"/>
</dbReference>
<accession>A0ABQ3J7V6</accession>
<comment type="caution">
    <text evidence="1">The sequence shown here is derived from an EMBL/GenBank/DDBJ whole genome shotgun (WGS) entry which is preliminary data.</text>
</comment>
<protein>
    <submittedName>
        <fullName evidence="1">Uncharacterized protein</fullName>
    </submittedName>
</protein>
<evidence type="ECO:0000313" key="1">
    <source>
        <dbReference type="EMBL" id="GHF01976.1"/>
    </source>
</evidence>